<evidence type="ECO:0000313" key="2">
    <source>
        <dbReference type="EMBL" id="VEI17371.1"/>
    </source>
</evidence>
<dbReference type="AlphaFoldDB" id="A0A3S4Z9L4"/>
<accession>A0A3S4Z9L4</accession>
<evidence type="ECO:0000256" key="1">
    <source>
        <dbReference type="SAM" id="MobiDB-lite"/>
    </source>
</evidence>
<sequence>MLQYFLDVQRRCGADVSTMDTDTRHASSLLPHPCLPDHQPAPGSQGVGKVGG</sequence>
<protein>
    <submittedName>
        <fullName evidence="2">Uncharacterized protein</fullName>
    </submittedName>
</protein>
<dbReference type="EMBL" id="LR134477">
    <property type="protein sequence ID" value="VEI17371.1"/>
    <property type="molecule type" value="Genomic_DNA"/>
</dbReference>
<proteinExistence type="predicted"/>
<organism evidence="2 3">
    <name type="scientific">Actinomyces viscosus</name>
    <dbReference type="NCBI Taxonomy" id="1656"/>
    <lineage>
        <taxon>Bacteria</taxon>
        <taxon>Bacillati</taxon>
        <taxon>Actinomycetota</taxon>
        <taxon>Actinomycetes</taxon>
        <taxon>Actinomycetales</taxon>
        <taxon>Actinomycetaceae</taxon>
        <taxon>Actinomyces</taxon>
    </lineage>
</organism>
<feature type="region of interest" description="Disordered" evidence="1">
    <location>
        <begin position="19"/>
        <end position="52"/>
    </location>
</feature>
<evidence type="ECO:0000313" key="3">
    <source>
        <dbReference type="Proteomes" id="UP000268658"/>
    </source>
</evidence>
<reference evidence="2 3" key="1">
    <citation type="submission" date="2018-12" db="EMBL/GenBank/DDBJ databases">
        <authorList>
            <consortium name="Pathogen Informatics"/>
        </authorList>
    </citation>
    <scope>NUCLEOTIDE SEQUENCE [LARGE SCALE GENOMIC DNA]</scope>
    <source>
        <strain evidence="2 3">NCTC10951</strain>
    </source>
</reference>
<name>A0A3S4Z9L4_ACTVI</name>
<dbReference type="Proteomes" id="UP000268658">
    <property type="component" value="Chromosome"/>
</dbReference>
<gene>
    <name evidence="2" type="ORF">NCTC10951_02159</name>
</gene>
<dbReference type="KEGG" id="avc:NCTC10951_02159"/>